<dbReference type="SUPFAM" id="SSF51197">
    <property type="entry name" value="Clavaminate synthase-like"/>
    <property type="match status" value="1"/>
</dbReference>
<dbReference type="EMBL" id="CAFBMK010000308">
    <property type="protein sequence ID" value="CAB4947718.1"/>
    <property type="molecule type" value="Genomic_DNA"/>
</dbReference>
<gene>
    <name evidence="2" type="ORF">UFOPK3564_03323</name>
</gene>
<dbReference type="AlphaFoldDB" id="A0A6J7JV32"/>
<dbReference type="PROSITE" id="PS51184">
    <property type="entry name" value="JMJC"/>
    <property type="match status" value="1"/>
</dbReference>
<evidence type="ECO:0000313" key="2">
    <source>
        <dbReference type="EMBL" id="CAB4947718.1"/>
    </source>
</evidence>
<dbReference type="InterPro" id="IPR003347">
    <property type="entry name" value="JmjC_dom"/>
</dbReference>
<feature type="domain" description="JmjC" evidence="1">
    <location>
        <begin position="81"/>
        <end position="238"/>
    </location>
</feature>
<reference evidence="2" key="1">
    <citation type="submission" date="2020-05" db="EMBL/GenBank/DDBJ databases">
        <authorList>
            <person name="Chiriac C."/>
            <person name="Salcher M."/>
            <person name="Ghai R."/>
            <person name="Kavagutti S V."/>
        </authorList>
    </citation>
    <scope>NUCLEOTIDE SEQUENCE</scope>
</reference>
<sequence>MITLDRELTAGAYGRAPFAVEHGVDRDPRLTLESLVGLAAEHPADLIEHNLGTVPVTLPGGAAPSLALDPEAVLREIADNGSWMVLKNVERDPAYAALLDDLLDRVGAVLPGTEGTGLHREAFVFVSAPGSVTPVHVDPENNLLLQVRGTKAMHVGSFADADVRARELERFYGGAHRNLEQRPVDESTFALEPGDGVYLPPDVPHWVQNGPEVSVSLSITWRTRRSGRDGAVLAMNHRLRRRGVRPTPPGVSRVRDGAKVTAHRVLALPDRLRRGA</sequence>
<dbReference type="Pfam" id="PF08007">
    <property type="entry name" value="JmjC_2"/>
    <property type="match status" value="1"/>
</dbReference>
<protein>
    <submittedName>
        <fullName evidence="2">Unannotated protein</fullName>
    </submittedName>
</protein>
<evidence type="ECO:0000259" key="1">
    <source>
        <dbReference type="PROSITE" id="PS51184"/>
    </source>
</evidence>
<accession>A0A6J7JV32</accession>
<organism evidence="2">
    <name type="scientific">freshwater metagenome</name>
    <dbReference type="NCBI Taxonomy" id="449393"/>
    <lineage>
        <taxon>unclassified sequences</taxon>
        <taxon>metagenomes</taxon>
        <taxon>ecological metagenomes</taxon>
    </lineage>
</organism>
<dbReference type="Gene3D" id="2.60.120.650">
    <property type="entry name" value="Cupin"/>
    <property type="match status" value="1"/>
</dbReference>
<proteinExistence type="predicted"/>
<name>A0A6J7JV32_9ZZZZ</name>